<dbReference type="EMBL" id="SNRW01001294">
    <property type="protein sequence ID" value="KAA6396973.1"/>
    <property type="molecule type" value="Genomic_DNA"/>
</dbReference>
<protein>
    <submittedName>
        <fullName evidence="2">Uncharacterized protein</fullName>
    </submittedName>
</protein>
<evidence type="ECO:0000256" key="1">
    <source>
        <dbReference type="SAM" id="Phobius"/>
    </source>
</evidence>
<comment type="caution">
    <text evidence="2">The sequence shown here is derived from an EMBL/GenBank/DDBJ whole genome shotgun (WGS) entry which is preliminary data.</text>
</comment>
<evidence type="ECO:0000313" key="2">
    <source>
        <dbReference type="EMBL" id="KAA6396973.1"/>
    </source>
</evidence>
<proteinExistence type="predicted"/>
<reference evidence="2 3" key="1">
    <citation type="submission" date="2019-03" db="EMBL/GenBank/DDBJ databases">
        <title>Single cell metagenomics reveals metabolic interactions within the superorganism composed of flagellate Streblomastix strix and complex community of Bacteroidetes bacteria on its surface.</title>
        <authorList>
            <person name="Treitli S.C."/>
            <person name="Kolisko M."/>
            <person name="Husnik F."/>
            <person name="Keeling P."/>
            <person name="Hampl V."/>
        </authorList>
    </citation>
    <scope>NUCLEOTIDE SEQUENCE [LARGE SCALE GENOMIC DNA]</scope>
    <source>
        <strain evidence="2">ST1C</strain>
    </source>
</reference>
<organism evidence="2 3">
    <name type="scientific">Streblomastix strix</name>
    <dbReference type="NCBI Taxonomy" id="222440"/>
    <lineage>
        <taxon>Eukaryota</taxon>
        <taxon>Metamonada</taxon>
        <taxon>Preaxostyla</taxon>
        <taxon>Oxymonadida</taxon>
        <taxon>Streblomastigidae</taxon>
        <taxon>Streblomastix</taxon>
    </lineage>
</organism>
<dbReference type="AlphaFoldDB" id="A0A5J4WQF7"/>
<sequence length="85" mass="9205">MFNGSTTNGANDTVFYEIHRSNKGLPDFNGSITLPQTPDHLPEPILPIKKRLTKSQIAGIVIGSIIGVALVVVLILVSYIAYKKV</sequence>
<name>A0A5J4WQF7_9EUKA</name>
<dbReference type="Proteomes" id="UP000324800">
    <property type="component" value="Unassembled WGS sequence"/>
</dbReference>
<accession>A0A5J4WQF7</accession>
<evidence type="ECO:0000313" key="3">
    <source>
        <dbReference type="Proteomes" id="UP000324800"/>
    </source>
</evidence>
<keyword evidence="1" id="KW-1133">Transmembrane helix</keyword>
<gene>
    <name evidence="2" type="ORF">EZS28_007497</name>
</gene>
<feature type="transmembrane region" description="Helical" evidence="1">
    <location>
        <begin position="57"/>
        <end position="82"/>
    </location>
</feature>
<keyword evidence="1" id="KW-0812">Transmembrane</keyword>
<keyword evidence="1" id="KW-0472">Membrane</keyword>